<dbReference type="Proteomes" id="UP001174209">
    <property type="component" value="Unassembled WGS sequence"/>
</dbReference>
<keyword evidence="2" id="KW-0238">DNA-binding</keyword>
<sequence length="450" mass="48014">MSPSRSIPVAELSSDVLQRKALAAHEALGQGEGVDGSLRGIVHDSWLRSLAFLPNPGTARARMFCSEEDLEAYRQGHPLAAIMPVIDRLLVQPSLESGMLVAVGDENGRLLWVDGDRDLRRRAEGMLFMAGTDWSEASVGTSAPGTALALQRSVQIAGAEHFSPLAHPWSCTAVPLHDPDSGTVLGVIDITGTADAVATSTLSLVEAAVAAAEAHLSIHRLRSRLPGAKRRRSACTPAALYRNSLQILGTDHGVVHAGGAALELSPRHAELLTLLALHPEGLTADQLAIMAYPEDASVTTVRAEMLRLRKVLAGHGGGIVPQSRPYRVPTELVVDAVQVLNYLHRGAHRMALEIYRGPVLPRSQAPSIVRLRGEVSALLRDAVLNDGAPDTVLQYLALAEAEYDAEAWQVALRVLPGRSPKRAAVVAHVEWLEAELSAAPSSGSSSPKFW</sequence>
<comment type="caution">
    <text evidence="5">The sequence shown here is derived from an EMBL/GenBank/DDBJ whole genome shotgun (WGS) entry which is preliminary data.</text>
</comment>
<evidence type="ECO:0000313" key="5">
    <source>
        <dbReference type="EMBL" id="MDN4610623.1"/>
    </source>
</evidence>
<evidence type="ECO:0000256" key="3">
    <source>
        <dbReference type="ARBA" id="ARBA00023163"/>
    </source>
</evidence>
<keyword evidence="6" id="KW-1185">Reference proteome</keyword>
<evidence type="ECO:0000313" key="6">
    <source>
        <dbReference type="Proteomes" id="UP001174209"/>
    </source>
</evidence>
<gene>
    <name evidence="5" type="ORF">P5G52_07035</name>
</gene>
<dbReference type="EMBL" id="JAROCG010000001">
    <property type="protein sequence ID" value="MDN4610623.1"/>
    <property type="molecule type" value="Genomic_DNA"/>
</dbReference>
<accession>A0ABT8JZL8</accession>
<feature type="domain" description="OmpR/PhoB-type" evidence="4">
    <location>
        <begin position="259"/>
        <end position="328"/>
    </location>
</feature>
<dbReference type="Gene3D" id="3.30.450.40">
    <property type="match status" value="1"/>
</dbReference>
<reference evidence="5" key="1">
    <citation type="submission" date="2023-06" db="EMBL/GenBank/DDBJ databases">
        <title>MT1 and MT2 Draft Genomes of Novel Species.</title>
        <authorList>
            <person name="Venkateswaran K."/>
        </authorList>
    </citation>
    <scope>NUCLEOTIDE SEQUENCE</scope>
    <source>
        <strain evidence="5">IIF3SC-B10</strain>
    </source>
</reference>
<dbReference type="Pfam" id="PF01590">
    <property type="entry name" value="GAF"/>
    <property type="match status" value="1"/>
</dbReference>
<dbReference type="InterPro" id="IPR029016">
    <property type="entry name" value="GAF-like_dom_sf"/>
</dbReference>
<dbReference type="InterPro" id="IPR036388">
    <property type="entry name" value="WH-like_DNA-bd_sf"/>
</dbReference>
<dbReference type="InterPro" id="IPR016032">
    <property type="entry name" value="Sig_transdc_resp-reg_C-effctor"/>
</dbReference>
<keyword evidence="3" id="KW-0804">Transcription</keyword>
<keyword evidence="1" id="KW-0805">Transcription regulation</keyword>
<dbReference type="SMART" id="SM00862">
    <property type="entry name" value="Trans_reg_C"/>
    <property type="match status" value="1"/>
</dbReference>
<dbReference type="InterPro" id="IPR001867">
    <property type="entry name" value="OmpR/PhoB-type_DNA-bd"/>
</dbReference>
<name>A0ABT8JZL8_9MICC</name>
<organism evidence="5 6">
    <name type="scientific">Arthrobacter burdickii</name>
    <dbReference type="NCBI Taxonomy" id="3035920"/>
    <lineage>
        <taxon>Bacteria</taxon>
        <taxon>Bacillati</taxon>
        <taxon>Actinomycetota</taxon>
        <taxon>Actinomycetes</taxon>
        <taxon>Micrococcales</taxon>
        <taxon>Micrococcaceae</taxon>
        <taxon>Arthrobacter</taxon>
    </lineage>
</organism>
<dbReference type="SUPFAM" id="SSF46894">
    <property type="entry name" value="C-terminal effector domain of the bipartite response regulators"/>
    <property type="match status" value="1"/>
</dbReference>
<proteinExistence type="predicted"/>
<dbReference type="RefSeq" id="WP_301225964.1">
    <property type="nucleotide sequence ID" value="NZ_JAROCG010000001.1"/>
</dbReference>
<dbReference type="InterPro" id="IPR003018">
    <property type="entry name" value="GAF"/>
</dbReference>
<evidence type="ECO:0000259" key="4">
    <source>
        <dbReference type="SMART" id="SM00862"/>
    </source>
</evidence>
<evidence type="ECO:0000256" key="1">
    <source>
        <dbReference type="ARBA" id="ARBA00023015"/>
    </source>
</evidence>
<protein>
    <submittedName>
        <fullName evidence="5">Transcriptional regulator</fullName>
    </submittedName>
</protein>
<dbReference type="Gene3D" id="1.10.10.10">
    <property type="entry name" value="Winged helix-like DNA-binding domain superfamily/Winged helix DNA-binding domain"/>
    <property type="match status" value="1"/>
</dbReference>
<evidence type="ECO:0000256" key="2">
    <source>
        <dbReference type="ARBA" id="ARBA00023125"/>
    </source>
</evidence>